<feature type="transmembrane region" description="Helical" evidence="6">
    <location>
        <begin position="91"/>
        <end position="111"/>
    </location>
</feature>
<evidence type="ECO:0000256" key="6">
    <source>
        <dbReference type="SAM" id="Phobius"/>
    </source>
</evidence>
<dbReference type="Proteomes" id="UP001237207">
    <property type="component" value="Unassembled WGS sequence"/>
</dbReference>
<evidence type="ECO:0000256" key="4">
    <source>
        <dbReference type="ARBA" id="ARBA00022989"/>
    </source>
</evidence>
<comment type="caution">
    <text evidence="7">The sequence shown here is derived from an EMBL/GenBank/DDBJ whole genome shotgun (WGS) entry which is preliminary data.</text>
</comment>
<evidence type="ECO:0000313" key="8">
    <source>
        <dbReference type="Proteomes" id="UP001237207"/>
    </source>
</evidence>
<dbReference type="PIRSF" id="PIRSF035875">
    <property type="entry name" value="RNase_BN"/>
    <property type="match status" value="1"/>
</dbReference>
<evidence type="ECO:0000256" key="3">
    <source>
        <dbReference type="ARBA" id="ARBA00022692"/>
    </source>
</evidence>
<dbReference type="GO" id="GO:0005886">
    <property type="term" value="C:plasma membrane"/>
    <property type="evidence" value="ECO:0007669"/>
    <property type="project" value="UniProtKB-SubCell"/>
</dbReference>
<feature type="transmembrane region" description="Helical" evidence="6">
    <location>
        <begin position="32"/>
        <end position="53"/>
    </location>
</feature>
<gene>
    <name evidence="7" type="ORF">J2S13_003387</name>
</gene>
<sequence length="277" mass="31294">MASSKKEMWIFLKQLFLRIKDSDIVGVSAQMAFFFLLSLFPMLIFMVTLLPYLPFTQDDILNIVRDFAPTDSFKLIETTLNEVMGRRNTGLLSFGIIATIWSASNGMNAIIKGLNHAYDVKETRSFFINRSLSIVLTFALIFVIIIALLLQVFGKQIGLYMAYRFGFSETFLNVWNQLRWGVSPIILFIVFTGLYTLAPSKRIQCVTVLPGAVFAALGWICVSLVFSYYVNNFGNYTATYGSIGGVIILMIWFYLSAMMILIGGELNALKNEKEKDC</sequence>
<evidence type="ECO:0000256" key="5">
    <source>
        <dbReference type="ARBA" id="ARBA00023136"/>
    </source>
</evidence>
<evidence type="ECO:0000313" key="7">
    <source>
        <dbReference type="EMBL" id="MDQ0216889.1"/>
    </source>
</evidence>
<evidence type="ECO:0000256" key="1">
    <source>
        <dbReference type="ARBA" id="ARBA00004651"/>
    </source>
</evidence>
<keyword evidence="2" id="KW-1003">Cell membrane</keyword>
<feature type="transmembrane region" description="Helical" evidence="6">
    <location>
        <begin position="132"/>
        <end position="153"/>
    </location>
</feature>
<dbReference type="InterPro" id="IPR017039">
    <property type="entry name" value="Virul_fac_BrkB"/>
</dbReference>
<dbReference type="NCBIfam" id="TIGR00765">
    <property type="entry name" value="yihY_not_rbn"/>
    <property type="match status" value="1"/>
</dbReference>
<feature type="transmembrane region" description="Helical" evidence="6">
    <location>
        <begin position="178"/>
        <end position="198"/>
    </location>
</feature>
<feature type="transmembrane region" description="Helical" evidence="6">
    <location>
        <begin position="205"/>
        <end position="230"/>
    </location>
</feature>
<dbReference type="Pfam" id="PF03631">
    <property type="entry name" value="Virul_fac_BrkB"/>
    <property type="match status" value="1"/>
</dbReference>
<dbReference type="PANTHER" id="PTHR30213">
    <property type="entry name" value="INNER MEMBRANE PROTEIN YHJD"/>
    <property type="match status" value="1"/>
</dbReference>
<keyword evidence="4 6" id="KW-1133">Transmembrane helix</keyword>
<evidence type="ECO:0000256" key="2">
    <source>
        <dbReference type="ARBA" id="ARBA00022475"/>
    </source>
</evidence>
<comment type="subcellular location">
    <subcellularLocation>
        <location evidence="1">Cell membrane</location>
        <topology evidence="1">Multi-pass membrane protein</topology>
    </subcellularLocation>
</comment>
<keyword evidence="3 6" id="KW-0812">Transmembrane</keyword>
<dbReference type="EMBL" id="JAUSUC010000095">
    <property type="protein sequence ID" value="MDQ0216889.1"/>
    <property type="molecule type" value="Genomic_DNA"/>
</dbReference>
<dbReference type="PANTHER" id="PTHR30213:SF0">
    <property type="entry name" value="UPF0761 MEMBRANE PROTEIN YIHY"/>
    <property type="match status" value="1"/>
</dbReference>
<accession>A0AAJ1T1B7</accession>
<dbReference type="AlphaFoldDB" id="A0AAJ1T1B7"/>
<feature type="transmembrane region" description="Helical" evidence="6">
    <location>
        <begin position="242"/>
        <end position="263"/>
    </location>
</feature>
<dbReference type="RefSeq" id="WP_307258962.1">
    <property type="nucleotide sequence ID" value="NZ_JAUSUC010000095.1"/>
</dbReference>
<keyword evidence="5 6" id="KW-0472">Membrane</keyword>
<organism evidence="7 8">
    <name type="scientific">Oikeobacillus pervagus</name>
    <dbReference type="NCBI Taxonomy" id="1325931"/>
    <lineage>
        <taxon>Bacteria</taxon>
        <taxon>Bacillati</taxon>
        <taxon>Bacillota</taxon>
        <taxon>Bacilli</taxon>
        <taxon>Bacillales</taxon>
        <taxon>Bacillaceae</taxon>
        <taxon>Oikeobacillus</taxon>
    </lineage>
</organism>
<protein>
    <submittedName>
        <fullName evidence="7">Membrane protein</fullName>
    </submittedName>
</protein>
<keyword evidence="8" id="KW-1185">Reference proteome</keyword>
<reference evidence="7" key="1">
    <citation type="submission" date="2023-07" db="EMBL/GenBank/DDBJ databases">
        <title>Genomic Encyclopedia of Type Strains, Phase IV (KMG-IV): sequencing the most valuable type-strain genomes for metagenomic binning, comparative biology and taxonomic classification.</title>
        <authorList>
            <person name="Goeker M."/>
        </authorList>
    </citation>
    <scope>NUCLEOTIDE SEQUENCE</scope>
    <source>
        <strain evidence="7">DSM 23947</strain>
    </source>
</reference>
<proteinExistence type="predicted"/>
<name>A0AAJ1T1B7_9BACI</name>